<evidence type="ECO:0000313" key="1">
    <source>
        <dbReference type="EMBL" id="MBY0756539.1"/>
    </source>
</evidence>
<proteinExistence type="predicted"/>
<dbReference type="EMBL" id="JAIKTU010000011">
    <property type="protein sequence ID" value="MBY0756539.1"/>
    <property type="molecule type" value="Genomic_DNA"/>
</dbReference>
<gene>
    <name evidence="1" type="ORF">K5V21_13910</name>
</gene>
<name>A0ABS7L0E6_CLOSR</name>
<dbReference type="Pfam" id="PF26128">
    <property type="entry name" value="Gad2"/>
    <property type="match status" value="1"/>
</dbReference>
<organism evidence="1 2">
    <name type="scientific">Clostridium sardiniense</name>
    <name type="common">Clostridium absonum</name>
    <dbReference type="NCBI Taxonomy" id="29369"/>
    <lineage>
        <taxon>Bacteria</taxon>
        <taxon>Bacillati</taxon>
        <taxon>Bacillota</taxon>
        <taxon>Clostridia</taxon>
        <taxon>Eubacteriales</taxon>
        <taxon>Clostridiaceae</taxon>
        <taxon>Clostridium</taxon>
    </lineage>
</organism>
<evidence type="ECO:0000313" key="2">
    <source>
        <dbReference type="Proteomes" id="UP001299068"/>
    </source>
</evidence>
<sequence>MNKKHINAQLCKVFNQFLESIENEEIKDLLRKGTIITGGSIVSLLQGETPHDYDLYFKDFKTCYKVAEYFVNKFNDDKKEKKAVLKIQTSKELIEGVEKWIVFDDALKEIADNKEPRIKIFIQSEGVAGNEEVEDDEMQTNITPQTDMNECEETPKYKPKFLTSNAISLTEKIQLVIRFYGDPGKIHDNYDFVHCTNYWTSWDRKVLLKLEAVEAIINKELIYVGSKYPLCSIVRTRKFINRGWTINAGQYLKMCMQLNELDLKNVQVLEDQLVGVDSTYFKMLINALEEKQKSDNDFKVSSSYVATIVDKIF</sequence>
<comment type="caution">
    <text evidence="1">The sequence shown here is derived from an EMBL/GenBank/DDBJ whole genome shotgun (WGS) entry which is preliminary data.</text>
</comment>
<evidence type="ECO:0008006" key="3">
    <source>
        <dbReference type="Google" id="ProtNLM"/>
    </source>
</evidence>
<reference evidence="1 2" key="1">
    <citation type="journal article" date="2021" name="Cell Host Microbe">
        <title>in vivo commensal control of Clostridioides difficile virulence.</title>
        <authorList>
            <person name="Girinathan B.P."/>
            <person name="Dibenedetto N."/>
            <person name="Worley J.N."/>
            <person name="Peltier J."/>
            <person name="Arrieta-Ortiz M.L."/>
            <person name="Rupa Christinal Immanuel S."/>
            <person name="Lavin R."/>
            <person name="Delaney M.L."/>
            <person name="Cummins C."/>
            <person name="Hoffmann M."/>
            <person name="Luo Y."/>
            <person name="Gonzalez-Escalona N."/>
            <person name="Allard M."/>
            <person name="Onderdonk A.B."/>
            <person name="Gerber G.K."/>
            <person name="Sonenshein A.L."/>
            <person name="Baliga N."/>
            <person name="Dupuy B."/>
            <person name="Bry L."/>
        </authorList>
    </citation>
    <scope>NUCLEOTIDE SEQUENCE [LARGE SCALE GENOMIC DNA]</scope>
    <source>
        <strain evidence="1 2">DSM 599</strain>
    </source>
</reference>
<accession>A0ABS7L0E6</accession>
<dbReference type="RefSeq" id="WP_221861781.1">
    <property type="nucleotide sequence ID" value="NZ_JAIKTU010000011.1"/>
</dbReference>
<dbReference type="Proteomes" id="UP001299068">
    <property type="component" value="Unassembled WGS sequence"/>
</dbReference>
<keyword evidence="2" id="KW-1185">Reference proteome</keyword>
<protein>
    <recommendedName>
        <fullName evidence="3">Nucleotidyl transferase AbiEii/AbiGii toxin family protein</fullName>
    </recommendedName>
</protein>